<protein>
    <submittedName>
        <fullName evidence="2">Heme-binding protein</fullName>
    </submittedName>
</protein>
<feature type="compositionally biased region" description="Low complexity" evidence="1">
    <location>
        <begin position="134"/>
        <end position="143"/>
    </location>
</feature>
<accession>A0AAP5UU67</accession>
<dbReference type="SUPFAM" id="SSF143744">
    <property type="entry name" value="GlcG-like"/>
    <property type="match status" value="1"/>
</dbReference>
<reference evidence="2" key="1">
    <citation type="submission" date="2022-08" db="EMBL/GenBank/DDBJ databases">
        <authorList>
            <person name="Kim S.-J."/>
        </authorList>
    </citation>
    <scope>NUCLEOTIDE SEQUENCE</scope>
    <source>
        <strain evidence="2">KJ</strain>
    </source>
</reference>
<dbReference type="RefSeq" id="WP_244207607.1">
    <property type="nucleotide sequence ID" value="NZ_JANSLM010000004.1"/>
</dbReference>
<gene>
    <name evidence="2" type="ORF">ParKJ_14140</name>
</gene>
<dbReference type="Pfam" id="PF03928">
    <property type="entry name" value="HbpS-like"/>
    <property type="match status" value="1"/>
</dbReference>
<evidence type="ECO:0000313" key="3">
    <source>
        <dbReference type="Proteomes" id="UP001246473"/>
    </source>
</evidence>
<dbReference type="PANTHER" id="PTHR34309:SF1">
    <property type="entry name" value="PROTEIN GLCG"/>
    <property type="match status" value="1"/>
</dbReference>
<dbReference type="InterPro" id="IPR052517">
    <property type="entry name" value="GlcG_carb_metab_protein"/>
</dbReference>
<evidence type="ECO:0000256" key="1">
    <source>
        <dbReference type="SAM" id="MobiDB-lite"/>
    </source>
</evidence>
<dbReference type="Gene3D" id="3.30.450.150">
    <property type="entry name" value="Haem-degrading domain"/>
    <property type="match status" value="1"/>
</dbReference>
<dbReference type="InterPro" id="IPR005624">
    <property type="entry name" value="PduO/GlcC-like"/>
</dbReference>
<sequence>MTQRNENGMPMTYSDRFTLADARQVARAAEEEALRHDWPMVIAVVDSGGHLVLQQRLDGAQLGSYEVARQKAETAVRFRRPTRVFEDALTQGGLHLRLLGMTNLVPLDGGIPLIRDGAVVGAIGVSGMRSDQDAQVAQAGADALPATAAQSEPESEPESPRGR</sequence>
<dbReference type="InterPro" id="IPR038084">
    <property type="entry name" value="PduO/GlcC-like_sf"/>
</dbReference>
<feature type="region of interest" description="Disordered" evidence="1">
    <location>
        <begin position="134"/>
        <end position="163"/>
    </location>
</feature>
<comment type="caution">
    <text evidence="2">The sequence shown here is derived from an EMBL/GenBank/DDBJ whole genome shotgun (WGS) entry which is preliminary data.</text>
</comment>
<name>A0AAP5UU67_9BURK</name>
<organism evidence="2 3">
    <name type="scientific">Paraburkholderia fungorum</name>
    <dbReference type="NCBI Taxonomy" id="134537"/>
    <lineage>
        <taxon>Bacteria</taxon>
        <taxon>Pseudomonadati</taxon>
        <taxon>Pseudomonadota</taxon>
        <taxon>Betaproteobacteria</taxon>
        <taxon>Burkholderiales</taxon>
        <taxon>Burkholderiaceae</taxon>
        <taxon>Paraburkholderia</taxon>
    </lineage>
</organism>
<dbReference type="PANTHER" id="PTHR34309">
    <property type="entry name" value="SLR1406 PROTEIN"/>
    <property type="match status" value="1"/>
</dbReference>
<dbReference type="AlphaFoldDB" id="A0AAP5UU67"/>
<proteinExistence type="predicted"/>
<evidence type="ECO:0000313" key="2">
    <source>
        <dbReference type="EMBL" id="MDT8838556.1"/>
    </source>
</evidence>
<dbReference type="Proteomes" id="UP001246473">
    <property type="component" value="Unassembled WGS sequence"/>
</dbReference>
<dbReference type="EMBL" id="JANSLM010000004">
    <property type="protein sequence ID" value="MDT8838556.1"/>
    <property type="molecule type" value="Genomic_DNA"/>
</dbReference>